<dbReference type="EMBL" id="UINC01015599">
    <property type="protein sequence ID" value="SVA65571.1"/>
    <property type="molecule type" value="Genomic_DNA"/>
</dbReference>
<reference evidence="1" key="1">
    <citation type="submission" date="2018-05" db="EMBL/GenBank/DDBJ databases">
        <authorList>
            <person name="Lanie J.A."/>
            <person name="Ng W.-L."/>
            <person name="Kazmierczak K.M."/>
            <person name="Andrzejewski T.M."/>
            <person name="Davidsen T.M."/>
            <person name="Wayne K.J."/>
            <person name="Tettelin H."/>
            <person name="Glass J.I."/>
            <person name="Rusch D."/>
            <person name="Podicherti R."/>
            <person name="Tsui H.-C.T."/>
            <person name="Winkler M.E."/>
        </authorList>
    </citation>
    <scope>NUCLEOTIDE SEQUENCE</scope>
</reference>
<feature type="non-terminal residue" evidence="1">
    <location>
        <position position="67"/>
    </location>
</feature>
<evidence type="ECO:0000313" key="1">
    <source>
        <dbReference type="EMBL" id="SVA65571.1"/>
    </source>
</evidence>
<name>A0A381XMA0_9ZZZZ</name>
<dbReference type="EMBL" id="UINC01110938">
    <property type="protein sequence ID" value="SVC78780.1"/>
    <property type="molecule type" value="Genomic_DNA"/>
</dbReference>
<accession>A0A381XMA0</accession>
<evidence type="ECO:0000313" key="2">
    <source>
        <dbReference type="EMBL" id="SVC78780.1"/>
    </source>
</evidence>
<proteinExistence type="predicted"/>
<organism evidence="1">
    <name type="scientific">marine metagenome</name>
    <dbReference type="NCBI Taxonomy" id="408172"/>
    <lineage>
        <taxon>unclassified sequences</taxon>
        <taxon>metagenomes</taxon>
        <taxon>ecological metagenomes</taxon>
    </lineage>
</organism>
<protein>
    <submittedName>
        <fullName evidence="1">Uncharacterized protein</fullName>
    </submittedName>
</protein>
<gene>
    <name evidence="1" type="ORF">METZ01_LOCUS118425</name>
    <name evidence="2" type="ORF">METZ01_LOCUS331634</name>
</gene>
<sequence length="67" mass="7589">MKKALTGPDIRELVSEWQYLLGCRLEQFGRPGSNELILKFRSSRTGTVRLVVDLSGWAYVTKESIST</sequence>
<dbReference type="AlphaFoldDB" id="A0A381XMA0"/>